<dbReference type="Proteomes" id="UP000237105">
    <property type="component" value="Unassembled WGS sequence"/>
</dbReference>
<organism evidence="1 2">
    <name type="scientific">Parasponia andersonii</name>
    <name type="common">Sponia andersonii</name>
    <dbReference type="NCBI Taxonomy" id="3476"/>
    <lineage>
        <taxon>Eukaryota</taxon>
        <taxon>Viridiplantae</taxon>
        <taxon>Streptophyta</taxon>
        <taxon>Embryophyta</taxon>
        <taxon>Tracheophyta</taxon>
        <taxon>Spermatophyta</taxon>
        <taxon>Magnoliopsida</taxon>
        <taxon>eudicotyledons</taxon>
        <taxon>Gunneridae</taxon>
        <taxon>Pentapetalae</taxon>
        <taxon>rosids</taxon>
        <taxon>fabids</taxon>
        <taxon>Rosales</taxon>
        <taxon>Cannabaceae</taxon>
        <taxon>Parasponia</taxon>
    </lineage>
</organism>
<reference evidence="2" key="1">
    <citation type="submission" date="2016-06" db="EMBL/GenBank/DDBJ databases">
        <title>Parallel loss of symbiosis genes in relatives of nitrogen-fixing non-legume Parasponia.</title>
        <authorList>
            <person name="Van Velzen R."/>
            <person name="Holmer R."/>
            <person name="Bu F."/>
            <person name="Rutten L."/>
            <person name="Van Zeijl A."/>
            <person name="Liu W."/>
            <person name="Santuari L."/>
            <person name="Cao Q."/>
            <person name="Sharma T."/>
            <person name="Shen D."/>
            <person name="Roswanjaya Y."/>
            <person name="Wardhani T."/>
            <person name="Kalhor M.S."/>
            <person name="Jansen J."/>
            <person name="Van den Hoogen J."/>
            <person name="Gungor B."/>
            <person name="Hartog M."/>
            <person name="Hontelez J."/>
            <person name="Verver J."/>
            <person name="Yang W.-C."/>
            <person name="Schijlen E."/>
            <person name="Repin R."/>
            <person name="Schilthuizen M."/>
            <person name="Schranz E."/>
            <person name="Heidstra R."/>
            <person name="Miyata K."/>
            <person name="Fedorova E."/>
            <person name="Kohlen W."/>
            <person name="Bisseling T."/>
            <person name="Smit S."/>
            <person name="Geurts R."/>
        </authorList>
    </citation>
    <scope>NUCLEOTIDE SEQUENCE [LARGE SCALE GENOMIC DNA]</scope>
    <source>
        <strain evidence="2">cv. WU1-14</strain>
    </source>
</reference>
<protein>
    <submittedName>
        <fullName evidence="1">Uncharacterized protein</fullName>
    </submittedName>
</protein>
<accession>A0A2P5D343</accession>
<comment type="caution">
    <text evidence="1">The sequence shown here is derived from an EMBL/GenBank/DDBJ whole genome shotgun (WGS) entry which is preliminary data.</text>
</comment>
<evidence type="ECO:0000313" key="1">
    <source>
        <dbReference type="EMBL" id="PON67711.1"/>
    </source>
</evidence>
<evidence type="ECO:0000313" key="2">
    <source>
        <dbReference type="Proteomes" id="UP000237105"/>
    </source>
</evidence>
<dbReference type="AlphaFoldDB" id="A0A2P5D343"/>
<keyword evidence="2" id="KW-1185">Reference proteome</keyword>
<dbReference type="EMBL" id="JXTB01000069">
    <property type="protein sequence ID" value="PON67711.1"/>
    <property type="molecule type" value="Genomic_DNA"/>
</dbReference>
<proteinExistence type="predicted"/>
<gene>
    <name evidence="1" type="ORF">PanWU01x14_101350</name>
</gene>
<name>A0A2P5D343_PARAD</name>
<sequence length="115" mass="12940">MLHLSQHLVILFFWHILASSLYQISITLHLASPLVISATAAGKFFYIMRWHPGPAHDASVEQKVCGSLWHAILGQVFGGWGKLRTFPIATVPDPKLLAHDTIEIRNQPFLDRLSM</sequence>